<dbReference type="Gene3D" id="3.30.450.20">
    <property type="entry name" value="PAS domain"/>
    <property type="match status" value="1"/>
</dbReference>
<dbReference type="Gene3D" id="3.40.50.300">
    <property type="entry name" value="P-loop containing nucleotide triphosphate hydrolases"/>
    <property type="match status" value="1"/>
</dbReference>
<dbReference type="Pfam" id="PF00158">
    <property type="entry name" value="Sigma54_activat"/>
    <property type="match status" value="1"/>
</dbReference>
<dbReference type="InterPro" id="IPR002078">
    <property type="entry name" value="Sigma_54_int"/>
</dbReference>
<name>A0A0K9GZX5_9BACI</name>
<dbReference type="InterPro" id="IPR025662">
    <property type="entry name" value="Sigma_54_int_dom_ATP-bd_1"/>
</dbReference>
<dbReference type="InterPro" id="IPR058031">
    <property type="entry name" value="AAA_lid_NorR"/>
</dbReference>
<dbReference type="SUPFAM" id="SSF55785">
    <property type="entry name" value="PYP-like sensor domain (PAS domain)"/>
    <property type="match status" value="1"/>
</dbReference>
<keyword evidence="1" id="KW-0547">Nucleotide-binding</keyword>
<accession>A0A0K9GZX5</accession>
<dbReference type="PROSITE" id="PS50045">
    <property type="entry name" value="SIGMA54_INTERACT_4"/>
    <property type="match status" value="1"/>
</dbReference>
<comment type="caution">
    <text evidence="7">The sequence shown here is derived from an EMBL/GenBank/DDBJ whole genome shotgun (WGS) entry which is preliminary data.</text>
</comment>
<dbReference type="PROSITE" id="PS00675">
    <property type="entry name" value="SIGMA54_INTERACT_1"/>
    <property type="match status" value="1"/>
</dbReference>
<dbReference type="PANTHER" id="PTHR32071:SF57">
    <property type="entry name" value="C4-DICARBOXYLATE TRANSPORT TRANSCRIPTIONAL REGULATORY PROTEIN DCTD"/>
    <property type="match status" value="1"/>
</dbReference>
<feature type="domain" description="Sigma-54 factor interaction" evidence="6">
    <location>
        <begin position="125"/>
        <end position="354"/>
    </location>
</feature>
<dbReference type="InterPro" id="IPR025944">
    <property type="entry name" value="Sigma_54_int_dom_CS"/>
</dbReference>
<dbReference type="PATRIC" id="fig|1679170.3.peg.748"/>
<dbReference type="CDD" id="cd00009">
    <property type="entry name" value="AAA"/>
    <property type="match status" value="1"/>
</dbReference>
<dbReference type="FunFam" id="3.40.50.300:FF:000006">
    <property type="entry name" value="DNA-binding transcriptional regulator NtrC"/>
    <property type="match status" value="1"/>
</dbReference>
<dbReference type="Gene3D" id="1.10.8.60">
    <property type="match status" value="1"/>
</dbReference>
<evidence type="ECO:0000256" key="5">
    <source>
        <dbReference type="ARBA" id="ARBA00023163"/>
    </source>
</evidence>
<dbReference type="PANTHER" id="PTHR32071">
    <property type="entry name" value="TRANSCRIPTIONAL REGULATORY PROTEIN"/>
    <property type="match status" value="1"/>
</dbReference>
<dbReference type="STRING" id="1679170.AC625_03565"/>
<keyword evidence="2" id="KW-0067">ATP-binding</keyword>
<evidence type="ECO:0000259" key="6">
    <source>
        <dbReference type="PROSITE" id="PS50045"/>
    </source>
</evidence>
<proteinExistence type="predicted"/>
<evidence type="ECO:0000256" key="1">
    <source>
        <dbReference type="ARBA" id="ARBA00022741"/>
    </source>
</evidence>
<dbReference type="Proteomes" id="UP000037146">
    <property type="component" value="Unassembled WGS sequence"/>
</dbReference>
<evidence type="ECO:0000256" key="2">
    <source>
        <dbReference type="ARBA" id="ARBA00022840"/>
    </source>
</evidence>
<dbReference type="PROSITE" id="PS00676">
    <property type="entry name" value="SIGMA54_INTERACT_2"/>
    <property type="match status" value="1"/>
</dbReference>
<sequence length="442" mass="50514">MIEEVNSIFSFIQDPVLLVDVDGKIHNMSHRVSRFFNKIRNVLIGGPITEIISDSDWVRVKNMKKQQDLKVSVKLETGDQKEYLAMVKPLVSNGEIASFLINVTPIMDSKKKVHEQRVLYTFNDVKGISDSIQNVVDIAKRIAPSNTTVLLRGESGTGKEIFAQAIHRESHRKDGPFIALNCAAIPESLLESELFGHVKGAFTGSSADKPGRFELANEGTIFLDEIGDLPLPLQSKLLRVVQERKIERVGDTKSTPVNVRIITATHRNLEKLVANGQFREDLYYRLNVIPITIPPLRERREDIPILIDYYMKKFSEEFFRSPKRISEDAFELLLSNLWPGNIRELQNVVNHFVQLEIGDLVTIESLPNYLKHVNETERRVEKEAAINEKYSMKSSNRINEKEIIIDLLDQYGRDTIGKKRVASHLNISLPTLYRRISKFKIK</sequence>
<dbReference type="GO" id="GO:0006355">
    <property type="term" value="P:regulation of DNA-templated transcription"/>
    <property type="evidence" value="ECO:0007669"/>
    <property type="project" value="InterPro"/>
</dbReference>
<dbReference type="EMBL" id="LFZW01000001">
    <property type="protein sequence ID" value="KMY52213.1"/>
    <property type="molecule type" value="Genomic_DNA"/>
</dbReference>
<dbReference type="InterPro" id="IPR003593">
    <property type="entry name" value="AAA+_ATPase"/>
</dbReference>
<gene>
    <name evidence="7" type="ORF">AC625_03565</name>
</gene>
<dbReference type="GO" id="GO:0003677">
    <property type="term" value="F:DNA binding"/>
    <property type="evidence" value="ECO:0007669"/>
    <property type="project" value="UniProtKB-KW"/>
</dbReference>
<keyword evidence="3" id="KW-0805">Transcription regulation</keyword>
<dbReference type="PROSITE" id="PS00688">
    <property type="entry name" value="SIGMA54_INTERACT_3"/>
    <property type="match status" value="1"/>
</dbReference>
<keyword evidence="4" id="KW-0238">DNA-binding</keyword>
<keyword evidence="8" id="KW-1185">Reference proteome</keyword>
<dbReference type="Gene3D" id="1.10.10.60">
    <property type="entry name" value="Homeodomain-like"/>
    <property type="match status" value="1"/>
</dbReference>
<organism evidence="7 8">
    <name type="scientific">Peribacillus loiseleuriae</name>
    <dbReference type="NCBI Taxonomy" id="1679170"/>
    <lineage>
        <taxon>Bacteria</taxon>
        <taxon>Bacillati</taxon>
        <taxon>Bacillota</taxon>
        <taxon>Bacilli</taxon>
        <taxon>Bacillales</taxon>
        <taxon>Bacillaceae</taxon>
        <taxon>Peribacillus</taxon>
    </lineage>
</organism>
<keyword evidence="5" id="KW-0804">Transcription</keyword>
<dbReference type="InterPro" id="IPR025943">
    <property type="entry name" value="Sigma_54_int_dom_ATP-bd_2"/>
</dbReference>
<dbReference type="CDD" id="cd00130">
    <property type="entry name" value="PAS"/>
    <property type="match status" value="1"/>
</dbReference>
<dbReference type="GO" id="GO:0005524">
    <property type="term" value="F:ATP binding"/>
    <property type="evidence" value="ECO:0007669"/>
    <property type="project" value="UniProtKB-KW"/>
</dbReference>
<reference evidence="8" key="1">
    <citation type="submission" date="2015-07" db="EMBL/GenBank/DDBJ databases">
        <title>Genome sequencing project for genomic taxonomy and phylogenomics of Bacillus-like bacteria.</title>
        <authorList>
            <person name="Liu B."/>
            <person name="Wang J."/>
            <person name="Zhu Y."/>
            <person name="Liu G."/>
            <person name="Chen Q."/>
            <person name="Chen Z."/>
            <person name="Lan J."/>
            <person name="Che J."/>
            <person name="Ge C."/>
            <person name="Shi H."/>
            <person name="Pan Z."/>
            <person name="Liu X."/>
        </authorList>
    </citation>
    <scope>NUCLEOTIDE SEQUENCE [LARGE SCALE GENOMIC DNA]</scope>
    <source>
        <strain evidence="8">FJAT-27997</strain>
    </source>
</reference>
<evidence type="ECO:0000256" key="4">
    <source>
        <dbReference type="ARBA" id="ARBA00023125"/>
    </source>
</evidence>
<evidence type="ECO:0000313" key="7">
    <source>
        <dbReference type="EMBL" id="KMY52213.1"/>
    </source>
</evidence>
<dbReference type="AlphaFoldDB" id="A0A0K9GZX5"/>
<dbReference type="InterPro" id="IPR027417">
    <property type="entry name" value="P-loop_NTPase"/>
</dbReference>
<evidence type="ECO:0000256" key="3">
    <source>
        <dbReference type="ARBA" id="ARBA00023015"/>
    </source>
</evidence>
<evidence type="ECO:0000313" key="8">
    <source>
        <dbReference type="Proteomes" id="UP000037146"/>
    </source>
</evidence>
<protein>
    <recommendedName>
        <fullName evidence="6">Sigma-54 factor interaction domain-containing protein</fullName>
    </recommendedName>
</protein>
<dbReference type="InterPro" id="IPR035965">
    <property type="entry name" value="PAS-like_dom_sf"/>
</dbReference>
<dbReference type="SMART" id="SM00382">
    <property type="entry name" value="AAA"/>
    <property type="match status" value="1"/>
</dbReference>
<dbReference type="InterPro" id="IPR000014">
    <property type="entry name" value="PAS"/>
</dbReference>
<dbReference type="Pfam" id="PF25601">
    <property type="entry name" value="AAA_lid_14"/>
    <property type="match status" value="1"/>
</dbReference>
<dbReference type="SUPFAM" id="SSF52540">
    <property type="entry name" value="P-loop containing nucleoside triphosphate hydrolases"/>
    <property type="match status" value="1"/>
</dbReference>